<dbReference type="EMBL" id="VBRY01000008">
    <property type="protein sequence ID" value="TLS66755.1"/>
    <property type="molecule type" value="Genomic_DNA"/>
</dbReference>
<keyword evidence="3" id="KW-1185">Reference proteome</keyword>
<sequence>MLFVYMRYHCCLLASCALVVLTRRCMGMFDVRQSQGFNPVLRMGVKRKMDVVLNEAGGMMKTGPMTNRNITQKATATLTVCMGMLLASYNAQAAGEARSIDLGGGLQLTPTLGVSYKHNDNIFSSTTNRKSSNITVFDPSLALQAGDDINNLALSYDISRGIYHNSRRDDYTDHNVKFDANKEFTRRLQAGLAAYYKKSHDARGSTFTGLAITNPNPDRYHETGVSTTIGYGVNGRITLIGDYSNKRYENNRVTTITRDLDTMGGDFTFAYPIAPKTDAVIEARYKRFDYKYLTATTNLDSNEQTYYGGLDWQATAKTSGSLRLGYMKKRFNSARMTGGNGFSWELGMDWAPKTYSTVTLQTKGGFTETDGTGSFLKTQGGSLSWQHEWSEKFGHHASASYTENKYVGTALGRKDKLSTVGFGVDYQIVRWLGIDLAYDHSTRRSNAANSSYNSNIYSINLTGTL</sequence>
<feature type="signal peptide" evidence="1">
    <location>
        <begin position="1"/>
        <end position="19"/>
    </location>
</feature>
<dbReference type="SUPFAM" id="SSF56935">
    <property type="entry name" value="Porins"/>
    <property type="match status" value="1"/>
</dbReference>
<dbReference type="Proteomes" id="UP000306585">
    <property type="component" value="Unassembled WGS sequence"/>
</dbReference>
<evidence type="ECO:0000313" key="2">
    <source>
        <dbReference type="EMBL" id="TLS66755.1"/>
    </source>
</evidence>
<comment type="caution">
    <text evidence="2">The sequence shown here is derived from an EMBL/GenBank/DDBJ whole genome shotgun (WGS) entry which is preliminary data.</text>
</comment>
<accession>A0A5R9GNV8</accession>
<gene>
    <name evidence="2" type="ORF">FEF65_09550</name>
</gene>
<proteinExistence type="predicted"/>
<dbReference type="AlphaFoldDB" id="A0A5R9GNV8"/>
<organism evidence="2 3">
    <name type="scientific">Mariprofundus erugo</name>
    <dbReference type="NCBI Taxonomy" id="2528639"/>
    <lineage>
        <taxon>Bacteria</taxon>
        <taxon>Pseudomonadati</taxon>
        <taxon>Pseudomonadota</taxon>
        <taxon>Candidatius Mariprofundia</taxon>
        <taxon>Mariprofundales</taxon>
        <taxon>Mariprofundaceae</taxon>
        <taxon>Mariprofundus</taxon>
    </lineage>
</organism>
<feature type="chain" id="PRO_5024284251" description="TIGR03016 family PEP-CTERM system-associated outer membrane protein" evidence="1">
    <location>
        <begin position="20"/>
        <end position="465"/>
    </location>
</feature>
<reference evidence="2 3" key="1">
    <citation type="journal article" date="2019" name="Appl. Environ. Microbiol.">
        <title>Environmental Evidence and Genomic Insight of Iron-oxidizing Bacteria Preference Towards More Corrosion Resistant Stainless Steel at Higher Salinities.</title>
        <authorList>
            <person name="Garrison C.E."/>
            <person name="Price K.A."/>
            <person name="Field E.K."/>
        </authorList>
    </citation>
    <scope>NUCLEOTIDE SEQUENCE [LARGE SCALE GENOMIC DNA]</scope>
    <source>
        <strain evidence="2 3">P3</strain>
    </source>
</reference>
<dbReference type="Pfam" id="PF10082">
    <property type="entry name" value="BBP2_2"/>
    <property type="match status" value="1"/>
</dbReference>
<evidence type="ECO:0000256" key="1">
    <source>
        <dbReference type="SAM" id="SignalP"/>
    </source>
</evidence>
<evidence type="ECO:0000313" key="3">
    <source>
        <dbReference type="Proteomes" id="UP000306585"/>
    </source>
</evidence>
<evidence type="ECO:0008006" key="4">
    <source>
        <dbReference type="Google" id="ProtNLM"/>
    </source>
</evidence>
<protein>
    <recommendedName>
        <fullName evidence="4">TIGR03016 family PEP-CTERM system-associated outer membrane protein</fullName>
    </recommendedName>
</protein>
<name>A0A5R9GNV8_9PROT</name>
<keyword evidence="1" id="KW-0732">Signal</keyword>
<dbReference type="InterPro" id="IPR018759">
    <property type="entry name" value="BBP2_2"/>
</dbReference>